<dbReference type="Proteomes" id="UP000663868">
    <property type="component" value="Unassembled WGS sequence"/>
</dbReference>
<gene>
    <name evidence="1" type="ORF">KXQ929_LOCUS45557</name>
</gene>
<dbReference type="SUPFAM" id="SSF64356">
    <property type="entry name" value="SNARE-like"/>
    <property type="match status" value="1"/>
</dbReference>
<comment type="caution">
    <text evidence="1">The sequence shown here is derived from an EMBL/GenBank/DDBJ whole genome shotgun (WGS) entry which is preliminary data.</text>
</comment>
<accession>A0A820I023</accession>
<protein>
    <recommendedName>
        <fullName evidence="3">Late endosomal/lysosomal adaptor and MAPK and MTOR activator 4</fullName>
    </recommendedName>
</protein>
<sequence>MSASGIYIVDMKGKVLISRNYRGDIEMNVIEKFMQILLEKEDESQLSPIFQHGEVAFVYIKYNNLYLVCTTKINANIAMVLSNKYIK</sequence>
<proteinExistence type="predicted"/>
<dbReference type="AlphaFoldDB" id="A0A820I023"/>
<feature type="non-terminal residue" evidence="1">
    <location>
        <position position="1"/>
    </location>
</feature>
<organism evidence="1 2">
    <name type="scientific">Adineta steineri</name>
    <dbReference type="NCBI Taxonomy" id="433720"/>
    <lineage>
        <taxon>Eukaryota</taxon>
        <taxon>Metazoa</taxon>
        <taxon>Spiralia</taxon>
        <taxon>Gnathifera</taxon>
        <taxon>Rotifera</taxon>
        <taxon>Eurotatoria</taxon>
        <taxon>Bdelloidea</taxon>
        <taxon>Adinetida</taxon>
        <taxon>Adinetidae</taxon>
        <taxon>Adineta</taxon>
    </lineage>
</organism>
<dbReference type="InterPro" id="IPR011012">
    <property type="entry name" value="Longin-like_dom_sf"/>
</dbReference>
<evidence type="ECO:0000313" key="1">
    <source>
        <dbReference type="EMBL" id="CAF4301554.1"/>
    </source>
</evidence>
<evidence type="ECO:0008006" key="3">
    <source>
        <dbReference type="Google" id="ProtNLM"/>
    </source>
</evidence>
<dbReference type="Gene3D" id="3.30.450.60">
    <property type="match status" value="1"/>
</dbReference>
<reference evidence="1" key="1">
    <citation type="submission" date="2021-02" db="EMBL/GenBank/DDBJ databases">
        <authorList>
            <person name="Nowell W R."/>
        </authorList>
    </citation>
    <scope>NUCLEOTIDE SEQUENCE</scope>
</reference>
<name>A0A820I023_9BILA</name>
<evidence type="ECO:0000313" key="2">
    <source>
        <dbReference type="Proteomes" id="UP000663868"/>
    </source>
</evidence>
<dbReference type="EMBL" id="CAJOBB010014209">
    <property type="protein sequence ID" value="CAF4301554.1"/>
    <property type="molecule type" value="Genomic_DNA"/>
</dbReference>